<dbReference type="CDD" id="cd03590">
    <property type="entry name" value="CLECT_DC-SIGN_like"/>
    <property type="match status" value="1"/>
</dbReference>
<name>A0A3B1IDJ3_ASTMX</name>
<evidence type="ECO:0000256" key="1">
    <source>
        <dbReference type="ARBA" id="ARBA00022734"/>
    </source>
</evidence>
<evidence type="ECO:0000256" key="2">
    <source>
        <dbReference type="ARBA" id="ARBA00023157"/>
    </source>
</evidence>
<keyword evidence="3" id="KW-0812">Transmembrane</keyword>
<dbReference type="SMART" id="SM00034">
    <property type="entry name" value="CLECT"/>
    <property type="match status" value="1"/>
</dbReference>
<dbReference type="InParanoid" id="A0A3B1IDJ3"/>
<feature type="transmembrane region" description="Helical" evidence="3">
    <location>
        <begin position="21"/>
        <end position="42"/>
    </location>
</feature>
<reference evidence="6" key="1">
    <citation type="submission" date="2013-03" db="EMBL/GenBank/DDBJ databases">
        <authorList>
            <person name="Jeffery W."/>
            <person name="Warren W."/>
            <person name="Wilson R.K."/>
        </authorList>
    </citation>
    <scope>NUCLEOTIDE SEQUENCE</scope>
    <source>
        <strain evidence="6">female</strain>
    </source>
</reference>
<reference evidence="5" key="3">
    <citation type="submission" date="2025-08" db="UniProtKB">
        <authorList>
            <consortium name="Ensembl"/>
        </authorList>
    </citation>
    <scope>IDENTIFICATION</scope>
</reference>
<dbReference type="InterPro" id="IPR016186">
    <property type="entry name" value="C-type_lectin-like/link_sf"/>
</dbReference>
<dbReference type="InterPro" id="IPR016187">
    <property type="entry name" value="CTDL_fold"/>
</dbReference>
<accession>A0A3B1IDJ3</accession>
<evidence type="ECO:0000259" key="4">
    <source>
        <dbReference type="PROSITE" id="PS50041"/>
    </source>
</evidence>
<dbReference type="Proteomes" id="UP000018467">
    <property type="component" value="Unassembled WGS sequence"/>
</dbReference>
<keyword evidence="3" id="KW-0472">Membrane</keyword>
<dbReference type="Gene3D" id="3.10.100.10">
    <property type="entry name" value="Mannose-Binding Protein A, subunit A"/>
    <property type="match status" value="1"/>
</dbReference>
<dbReference type="InterPro" id="IPR001304">
    <property type="entry name" value="C-type_lectin-like"/>
</dbReference>
<dbReference type="SUPFAM" id="SSF56436">
    <property type="entry name" value="C-type lectin-like"/>
    <property type="match status" value="1"/>
</dbReference>
<keyword evidence="1" id="KW-0430">Lectin</keyword>
<dbReference type="InterPro" id="IPR018378">
    <property type="entry name" value="C-type_lectin_CS"/>
</dbReference>
<organism evidence="5 6">
    <name type="scientific">Astyanax mexicanus</name>
    <name type="common">Blind cave fish</name>
    <name type="synonym">Astyanax fasciatus mexicanus</name>
    <dbReference type="NCBI Taxonomy" id="7994"/>
    <lineage>
        <taxon>Eukaryota</taxon>
        <taxon>Metazoa</taxon>
        <taxon>Chordata</taxon>
        <taxon>Craniata</taxon>
        <taxon>Vertebrata</taxon>
        <taxon>Euteleostomi</taxon>
        <taxon>Actinopterygii</taxon>
        <taxon>Neopterygii</taxon>
        <taxon>Teleostei</taxon>
        <taxon>Ostariophysi</taxon>
        <taxon>Characiformes</taxon>
        <taxon>Characoidei</taxon>
        <taxon>Acestrorhamphidae</taxon>
        <taxon>Acestrorhamphinae</taxon>
        <taxon>Astyanax</taxon>
    </lineage>
</organism>
<dbReference type="Bgee" id="ENSAMXG00000043910">
    <property type="expression patterns" value="Expressed in camera-type eye and 5 other cell types or tissues"/>
</dbReference>
<reference evidence="5" key="4">
    <citation type="submission" date="2025-09" db="UniProtKB">
        <authorList>
            <consortium name="Ensembl"/>
        </authorList>
    </citation>
    <scope>IDENTIFICATION</scope>
</reference>
<keyword evidence="3" id="KW-1133">Transmembrane helix</keyword>
<feature type="domain" description="C-type lectin" evidence="4">
    <location>
        <begin position="75"/>
        <end position="190"/>
    </location>
</feature>
<sequence>MYLCFLIESRSAGSRRYRLAAVGLGLLCVLLLTAITVLWIQFNHAALRGEKNITSDRGELSKKCSELGSNGWIYFSFSLYYRSTEKKNWTESRDDCRKNGSDLVIINSREEQVFINRLKKGPQVWIGLSDAETEGVWKWVDGSELITGFWRTGEPNSNGDEDCVTTDIGSDPLNNWNDYPCNRQLVWICEKRI</sequence>
<dbReference type="GeneTree" id="ENSGT01020000230338"/>
<protein>
    <recommendedName>
        <fullName evidence="4">C-type lectin domain-containing protein</fullName>
    </recommendedName>
</protein>
<dbReference type="InterPro" id="IPR033989">
    <property type="entry name" value="CD209-like_CTLD"/>
</dbReference>
<keyword evidence="2" id="KW-1015">Disulfide bond</keyword>
<dbReference type="InterPro" id="IPR050111">
    <property type="entry name" value="C-type_lectin/snaclec_domain"/>
</dbReference>
<keyword evidence="6" id="KW-1185">Reference proteome</keyword>
<evidence type="ECO:0000256" key="3">
    <source>
        <dbReference type="SAM" id="Phobius"/>
    </source>
</evidence>
<dbReference type="AlphaFoldDB" id="A0A3B1IDJ3"/>
<dbReference type="PROSITE" id="PS00615">
    <property type="entry name" value="C_TYPE_LECTIN_1"/>
    <property type="match status" value="1"/>
</dbReference>
<dbReference type="PANTHER" id="PTHR22803">
    <property type="entry name" value="MANNOSE, PHOSPHOLIPASE, LECTIN RECEPTOR RELATED"/>
    <property type="match status" value="1"/>
</dbReference>
<reference evidence="6" key="2">
    <citation type="journal article" date="2014" name="Nat. Commun.">
        <title>The cavefish genome reveals candidate genes for eye loss.</title>
        <authorList>
            <person name="McGaugh S.E."/>
            <person name="Gross J.B."/>
            <person name="Aken B."/>
            <person name="Blin M."/>
            <person name="Borowsky R."/>
            <person name="Chalopin D."/>
            <person name="Hinaux H."/>
            <person name="Jeffery W.R."/>
            <person name="Keene A."/>
            <person name="Ma L."/>
            <person name="Minx P."/>
            <person name="Murphy D."/>
            <person name="O'Quin K.E."/>
            <person name="Retaux S."/>
            <person name="Rohner N."/>
            <person name="Searle S.M."/>
            <person name="Stahl B.A."/>
            <person name="Tabin C."/>
            <person name="Volff J.N."/>
            <person name="Yoshizawa M."/>
            <person name="Warren W.C."/>
        </authorList>
    </citation>
    <scope>NUCLEOTIDE SEQUENCE [LARGE SCALE GENOMIC DNA]</scope>
    <source>
        <strain evidence="6">female</strain>
    </source>
</reference>
<evidence type="ECO:0000313" key="6">
    <source>
        <dbReference type="Proteomes" id="UP000018467"/>
    </source>
</evidence>
<dbReference type="GO" id="GO:0030246">
    <property type="term" value="F:carbohydrate binding"/>
    <property type="evidence" value="ECO:0007669"/>
    <property type="project" value="UniProtKB-KW"/>
</dbReference>
<proteinExistence type="predicted"/>
<dbReference type="Ensembl" id="ENSAMXT00000056034.1">
    <property type="protein sequence ID" value="ENSAMXP00000027993.1"/>
    <property type="gene ID" value="ENSAMXG00000043910.1"/>
</dbReference>
<dbReference type="Pfam" id="PF00059">
    <property type="entry name" value="Lectin_C"/>
    <property type="match status" value="1"/>
</dbReference>
<evidence type="ECO:0000313" key="5">
    <source>
        <dbReference type="Ensembl" id="ENSAMXP00000027993.1"/>
    </source>
</evidence>
<dbReference type="PROSITE" id="PS50041">
    <property type="entry name" value="C_TYPE_LECTIN_2"/>
    <property type="match status" value="1"/>
</dbReference>